<gene>
    <name evidence="2" type="ORF">COCNU_03G016100</name>
</gene>
<dbReference type="OrthoDB" id="687997at2759"/>
<keyword evidence="3" id="KW-1185">Reference proteome</keyword>
<dbReference type="GO" id="GO:0080044">
    <property type="term" value="F:quercetin 7-O-glucosyltransferase activity"/>
    <property type="evidence" value="ECO:0007669"/>
    <property type="project" value="TreeGrafter"/>
</dbReference>
<dbReference type="SUPFAM" id="SSF53756">
    <property type="entry name" value="UDP-Glycosyltransferase/glycogen phosphorylase"/>
    <property type="match status" value="1"/>
</dbReference>
<dbReference type="GO" id="GO:0080043">
    <property type="term" value="F:quercetin 3-O-glucosyltransferase activity"/>
    <property type="evidence" value="ECO:0007669"/>
    <property type="project" value="TreeGrafter"/>
</dbReference>
<proteinExistence type="inferred from homology"/>
<protein>
    <submittedName>
        <fullName evidence="2">Putative UDP-glycosyltransferase 75D1</fullName>
    </submittedName>
</protein>
<dbReference type="PANTHER" id="PTHR11926">
    <property type="entry name" value="GLUCOSYL/GLUCURONOSYL TRANSFERASES"/>
    <property type="match status" value="1"/>
</dbReference>
<reference evidence="2" key="2">
    <citation type="submission" date="2019-07" db="EMBL/GenBank/DDBJ databases">
        <authorList>
            <person name="Yang Y."/>
            <person name="Bocs S."/>
            <person name="Baudouin L."/>
        </authorList>
    </citation>
    <scope>NUCLEOTIDE SEQUENCE</scope>
    <source>
        <tissue evidence="2">Spear leaf of Hainan Tall coconut</tissue>
    </source>
</reference>
<dbReference type="Proteomes" id="UP000797356">
    <property type="component" value="Chromosome 3"/>
</dbReference>
<evidence type="ECO:0000313" key="3">
    <source>
        <dbReference type="Proteomes" id="UP000797356"/>
    </source>
</evidence>
<accession>A0A8K0I4Q6</accession>
<dbReference type="EMBL" id="CM017874">
    <property type="protein sequence ID" value="KAG1335491.1"/>
    <property type="molecule type" value="Genomic_DNA"/>
</dbReference>
<sequence>MNRRRPLQFLVVTYQAQGHINPAIHLANRLVQIAGARITFSTPVSAYRRMFPTSAAPDQEVEDGPISYIPFSDGYDDGFHDYHSRPEFDHFMSRSKQIASENLSSLVATPSRASFTPSSHHG</sequence>
<dbReference type="AlphaFoldDB" id="A0A8K0I4Q6"/>
<name>A0A8K0I4Q6_COCNU</name>
<reference evidence="2" key="1">
    <citation type="journal article" date="2017" name="Gigascience">
        <title>The genome draft of coconut (Cocos nucifera).</title>
        <authorList>
            <person name="Xiao Y."/>
            <person name="Xu P."/>
            <person name="Fan H."/>
            <person name="Baudouin L."/>
            <person name="Xia W."/>
            <person name="Bocs S."/>
            <person name="Xu J."/>
            <person name="Li Q."/>
            <person name="Guo A."/>
            <person name="Zhou L."/>
            <person name="Li J."/>
            <person name="Wu Y."/>
            <person name="Ma Z."/>
            <person name="Armero A."/>
            <person name="Issali A.E."/>
            <person name="Liu N."/>
            <person name="Peng M."/>
            <person name="Yang Y."/>
        </authorList>
    </citation>
    <scope>NUCLEOTIDE SEQUENCE</scope>
    <source>
        <tissue evidence="2">Spear leaf of Hainan Tall coconut</tissue>
    </source>
</reference>
<comment type="caution">
    <text evidence="2">The sequence shown here is derived from an EMBL/GenBank/DDBJ whole genome shotgun (WGS) entry which is preliminary data.</text>
</comment>
<evidence type="ECO:0000256" key="1">
    <source>
        <dbReference type="ARBA" id="ARBA00009995"/>
    </source>
</evidence>
<dbReference type="PANTHER" id="PTHR11926:SF1534">
    <property type="entry name" value="GLYCOSYLTRANSFERASE"/>
    <property type="match status" value="1"/>
</dbReference>
<comment type="similarity">
    <text evidence="1">Belongs to the UDP-glycosyltransferase family.</text>
</comment>
<evidence type="ECO:0000313" key="2">
    <source>
        <dbReference type="EMBL" id="KAG1335491.1"/>
    </source>
</evidence>
<organism evidence="2 3">
    <name type="scientific">Cocos nucifera</name>
    <name type="common">Coconut palm</name>
    <dbReference type="NCBI Taxonomy" id="13894"/>
    <lineage>
        <taxon>Eukaryota</taxon>
        <taxon>Viridiplantae</taxon>
        <taxon>Streptophyta</taxon>
        <taxon>Embryophyta</taxon>
        <taxon>Tracheophyta</taxon>
        <taxon>Spermatophyta</taxon>
        <taxon>Magnoliopsida</taxon>
        <taxon>Liliopsida</taxon>
        <taxon>Arecaceae</taxon>
        <taxon>Arecoideae</taxon>
        <taxon>Cocoseae</taxon>
        <taxon>Attaleinae</taxon>
        <taxon>Cocos</taxon>
    </lineage>
</organism>
<dbReference type="Gene3D" id="3.40.50.2000">
    <property type="entry name" value="Glycogen Phosphorylase B"/>
    <property type="match status" value="1"/>
</dbReference>